<protein>
    <submittedName>
        <fullName evidence="1">Uncharacterized protein</fullName>
    </submittedName>
</protein>
<name>A0A7R9AK02_TIMSH</name>
<reference evidence="1" key="1">
    <citation type="submission" date="2020-11" db="EMBL/GenBank/DDBJ databases">
        <authorList>
            <person name="Tran Van P."/>
        </authorList>
    </citation>
    <scope>NUCLEOTIDE SEQUENCE</scope>
</reference>
<accession>A0A7R9AK02</accession>
<proteinExistence type="predicted"/>
<evidence type="ECO:0000313" key="1">
    <source>
        <dbReference type="EMBL" id="CAD7255755.1"/>
    </source>
</evidence>
<dbReference type="AlphaFoldDB" id="A0A7R9AK02"/>
<gene>
    <name evidence="1" type="ORF">TSIB3V08_LOCUS47</name>
</gene>
<organism evidence="1">
    <name type="scientific">Timema shepardi</name>
    <name type="common">Walking stick</name>
    <dbReference type="NCBI Taxonomy" id="629360"/>
    <lineage>
        <taxon>Eukaryota</taxon>
        <taxon>Metazoa</taxon>
        <taxon>Ecdysozoa</taxon>
        <taxon>Arthropoda</taxon>
        <taxon>Hexapoda</taxon>
        <taxon>Insecta</taxon>
        <taxon>Pterygota</taxon>
        <taxon>Neoptera</taxon>
        <taxon>Polyneoptera</taxon>
        <taxon>Phasmatodea</taxon>
        <taxon>Timematodea</taxon>
        <taxon>Timematoidea</taxon>
        <taxon>Timematidae</taxon>
        <taxon>Timema</taxon>
    </lineage>
</organism>
<sequence length="235" mass="26252">MLMGVEKLLYKSDSAILCTQIISFRAAPETMRCLVASSSSRCIRQFPAEIWTRIPMPQLMRYYTRQQAPFLERRYSPHPLTLPSLPRTSIDGAGCRLGGSSLRGKTGGAETPSSGPCLVQGTPHSLHYLDRLLERVYSWSELLPADLVVPGLVPGWYHGFFLEVSTGTGIMSHFVNLHIVVPEAFILGSGEHHVDVGSGISLVCIIEKIEILGEEKRVLEERESVCMREEREREK</sequence>
<dbReference type="EMBL" id="OC000017">
    <property type="protein sequence ID" value="CAD7255755.1"/>
    <property type="molecule type" value="Genomic_DNA"/>
</dbReference>